<evidence type="ECO:0000259" key="2">
    <source>
        <dbReference type="Pfam" id="PF14501"/>
    </source>
</evidence>
<dbReference type="AlphaFoldDB" id="A0A9X5BI66"/>
<keyword evidence="3" id="KW-0547">Nucleotide-binding</keyword>
<dbReference type="SUPFAM" id="SSF55874">
    <property type="entry name" value="ATPase domain of HSP90 chaperone/DNA topoisomerase II/histidine kinase"/>
    <property type="match status" value="1"/>
</dbReference>
<gene>
    <name evidence="3" type="ORF">D5281_18755</name>
</gene>
<feature type="transmembrane region" description="Helical" evidence="1">
    <location>
        <begin position="88"/>
        <end position="114"/>
    </location>
</feature>
<dbReference type="CDD" id="cd16935">
    <property type="entry name" value="HATPase_AgrC-ComD-like"/>
    <property type="match status" value="1"/>
</dbReference>
<name>A0A9X5BI66_9FIRM</name>
<dbReference type="RefSeq" id="WP_160561578.1">
    <property type="nucleotide sequence ID" value="NZ_QZDT01000043.1"/>
</dbReference>
<feature type="transmembrane region" description="Helical" evidence="1">
    <location>
        <begin position="196"/>
        <end position="217"/>
    </location>
</feature>
<proteinExistence type="predicted"/>
<feature type="transmembrane region" description="Helical" evidence="1">
    <location>
        <begin position="61"/>
        <end position="79"/>
    </location>
</feature>
<evidence type="ECO:0000313" key="4">
    <source>
        <dbReference type="Proteomes" id="UP001154420"/>
    </source>
</evidence>
<evidence type="ECO:0000313" key="3">
    <source>
        <dbReference type="EMBL" id="NBJ94560.1"/>
    </source>
</evidence>
<feature type="transmembrane region" description="Helical" evidence="1">
    <location>
        <begin position="38"/>
        <end position="55"/>
    </location>
</feature>
<dbReference type="Proteomes" id="UP001154420">
    <property type="component" value="Unassembled WGS sequence"/>
</dbReference>
<keyword evidence="1" id="KW-0472">Membrane</keyword>
<dbReference type="PANTHER" id="PTHR40448:SF1">
    <property type="entry name" value="TWO-COMPONENT SENSOR HISTIDINE KINASE"/>
    <property type="match status" value="1"/>
</dbReference>
<dbReference type="EMBL" id="QZDT01000043">
    <property type="protein sequence ID" value="NBJ94560.1"/>
    <property type="molecule type" value="Genomic_DNA"/>
</dbReference>
<dbReference type="OrthoDB" id="1634477at2"/>
<dbReference type="InterPro" id="IPR032834">
    <property type="entry name" value="NatK-like_C"/>
</dbReference>
<dbReference type="GO" id="GO:0042802">
    <property type="term" value="F:identical protein binding"/>
    <property type="evidence" value="ECO:0007669"/>
    <property type="project" value="TreeGrafter"/>
</dbReference>
<reference evidence="3" key="1">
    <citation type="submission" date="2018-09" db="EMBL/GenBank/DDBJ databases">
        <title>Murine metabolic-syndrome-specific gut microbial biobank.</title>
        <authorList>
            <person name="Liu C."/>
        </authorList>
    </citation>
    <scope>NUCLEOTIDE SEQUENCE</scope>
    <source>
        <strain evidence="3">D42-62</strain>
    </source>
</reference>
<accession>A0A9X5BI66</accession>
<keyword evidence="4" id="KW-1185">Reference proteome</keyword>
<protein>
    <submittedName>
        <fullName evidence="3">ATP-binding protein</fullName>
    </submittedName>
</protein>
<feature type="domain" description="Sensor histidine kinase NatK-like C-terminal" evidence="2">
    <location>
        <begin position="335"/>
        <end position="436"/>
    </location>
</feature>
<dbReference type="PANTHER" id="PTHR40448">
    <property type="entry name" value="TWO-COMPONENT SENSOR HISTIDINE KINASE"/>
    <property type="match status" value="1"/>
</dbReference>
<dbReference type="Gene3D" id="3.30.565.10">
    <property type="entry name" value="Histidine kinase-like ATPase, C-terminal domain"/>
    <property type="match status" value="1"/>
</dbReference>
<feature type="transmembrane region" description="Helical" evidence="1">
    <location>
        <begin position="134"/>
        <end position="152"/>
    </location>
</feature>
<sequence>MMEAVMGAILKFGATLFGHLVFYDFFRDQLKFRVRDRKLRFLILLLCAAALRLVNSFDSRLINLLFGLPILLMPVLLIFKDDHRKEAFLLLIGGAVALFSELVIELFFAKIPFWQLIREELHYTREAEKYTMGTLSYILCWFVLHGLKICFLGTQYKMREHFPLSFVILPFSTALIYLGIVFGNDGAVWAQYSLKFGLFILPLANVLLFYTINKLFFVSEKSREQQLARQQAALQQRYYKHLEEIDLGHRRYAHDLKNCMVSIAALAADGGNEEILSLLGDMEVELDTLTGKRYTSNPVLNAILWEKSVLADRQGVRMDIEAEENPGWACIPGKDLIVMAGNLLDNAIEAARQCAHGSVHAALHAQEHFLVMEVENTCINTPAANGKVKHILLASTKPDAENHGFGITNMRDTAQKYGGLLYIEQNGNRFTAILTIAKSCLDRYNGTVEK</sequence>
<comment type="caution">
    <text evidence="3">The sequence shown here is derived from an EMBL/GenBank/DDBJ whole genome shotgun (WGS) entry which is preliminary data.</text>
</comment>
<dbReference type="InterPro" id="IPR036890">
    <property type="entry name" value="HATPase_C_sf"/>
</dbReference>
<dbReference type="Pfam" id="PF14501">
    <property type="entry name" value="HATPase_c_5"/>
    <property type="match status" value="1"/>
</dbReference>
<keyword evidence="1" id="KW-1133">Transmembrane helix</keyword>
<keyword evidence="3" id="KW-0067">ATP-binding</keyword>
<keyword evidence="1" id="KW-0812">Transmembrane</keyword>
<feature type="transmembrane region" description="Helical" evidence="1">
    <location>
        <begin position="6"/>
        <end position="26"/>
    </location>
</feature>
<feature type="transmembrane region" description="Helical" evidence="1">
    <location>
        <begin position="164"/>
        <end position="184"/>
    </location>
</feature>
<evidence type="ECO:0000256" key="1">
    <source>
        <dbReference type="SAM" id="Phobius"/>
    </source>
</evidence>
<dbReference type="GO" id="GO:0005524">
    <property type="term" value="F:ATP binding"/>
    <property type="evidence" value="ECO:0007669"/>
    <property type="project" value="UniProtKB-KW"/>
</dbReference>
<organism evidence="3 4">
    <name type="scientific">Parablautia muri</name>
    <dbReference type="NCBI Taxonomy" id="2320879"/>
    <lineage>
        <taxon>Bacteria</taxon>
        <taxon>Bacillati</taxon>
        <taxon>Bacillota</taxon>
        <taxon>Clostridia</taxon>
        <taxon>Lachnospirales</taxon>
        <taxon>Lachnospiraceae</taxon>
        <taxon>Parablautia</taxon>
    </lineage>
</organism>